<accession>A0A1W1CJY7</accession>
<dbReference type="Gene3D" id="3.30.310.70">
    <property type="entry name" value="TT1751-like domain"/>
    <property type="match status" value="2"/>
</dbReference>
<evidence type="ECO:0000256" key="1">
    <source>
        <dbReference type="SAM" id="Coils"/>
    </source>
</evidence>
<dbReference type="EMBL" id="FPHL01000043">
    <property type="protein sequence ID" value="SFV66022.1"/>
    <property type="molecule type" value="Genomic_DNA"/>
</dbReference>
<name>A0A1W1CJY7_9ZZZZ</name>
<organism evidence="2">
    <name type="scientific">hydrothermal vent metagenome</name>
    <dbReference type="NCBI Taxonomy" id="652676"/>
    <lineage>
        <taxon>unclassified sequences</taxon>
        <taxon>metagenomes</taxon>
        <taxon>ecological metagenomes</taxon>
    </lineage>
</organism>
<proteinExistence type="predicted"/>
<dbReference type="AlphaFoldDB" id="A0A1W1CJY7"/>
<reference evidence="2" key="1">
    <citation type="submission" date="2016-10" db="EMBL/GenBank/DDBJ databases">
        <authorList>
            <person name="de Groot N.N."/>
        </authorList>
    </citation>
    <scope>NUCLEOTIDE SEQUENCE</scope>
</reference>
<sequence>MKLYRFVLSFLLIVGYLQADVHSNEAKTELTGELYGSKGNQEARIDALIQKIGSIGFSTVAANKHIEVHYLNKFKEKNVEMISFFDIVNKKKMRPLLLKNPDFGAYAPFNFLVYKTLDTKEDNNTWYGHLAPDTMLNIIGEKDPATRDQFKAMVQGFDDLVVKEMKPTMTKKFVHSKPLPEHGLTKMVMKFDAPDDMEEFIEDFVMKHDGAFSKHDFIIAGFVDYKFEYSDMDLDFDKYDAYWVSLLCHFKFSNSIFNRGIPEAGMFAPCSIYFYIPKGKNELHVGYASVDNWINALNFKDQKTIDYMRAIDAEVIETFRELGFELEAQGAKVPEVMSLDEENKQLKAKVKALEAQIEAMKKGETTVETRPQAATVKAVPQKVFRGAKLQIGAKAPKKLSTYYAAKYQTVDALKAKLEANGFTVLAVTPILAGKTVVTITNEELQKTNTFLATLHVLVNEGNEIRVQNPSYFGAAYLQDKYKYGQFAKTLEALQAALGDMYEVKEQYELADLPKYQFMFGMPYLNDTITVAKGDNLAAKVTGEDAVKYVAYTLKLPNGDMIVGHKLRNRTNKFLLKVNAARDADILPYESMIKGKKAVMLDPKYYLALSLPLLSMSDFMKIASAPGEIEKDVKRAYK</sequence>
<dbReference type="SUPFAM" id="SSF103247">
    <property type="entry name" value="TT1751-like"/>
    <property type="match status" value="2"/>
</dbReference>
<gene>
    <name evidence="2" type="ORF">MNB_SV-10-258</name>
</gene>
<keyword evidence="1" id="KW-0175">Coiled coil</keyword>
<dbReference type="InterPro" id="IPR035923">
    <property type="entry name" value="TT1751-like_sf"/>
</dbReference>
<protein>
    <submittedName>
        <fullName evidence="2">Uncharacterized protein</fullName>
    </submittedName>
</protein>
<feature type="coiled-coil region" evidence="1">
    <location>
        <begin position="336"/>
        <end position="363"/>
    </location>
</feature>
<evidence type="ECO:0000313" key="2">
    <source>
        <dbReference type="EMBL" id="SFV66022.1"/>
    </source>
</evidence>